<dbReference type="RefSeq" id="WP_051602595.1">
    <property type="nucleotide sequence ID" value="NZ_AWFH01000011.1"/>
</dbReference>
<comment type="cofactor">
    <cofactor evidence="9">
        <name>Mg(2+)</name>
        <dbReference type="ChEBI" id="CHEBI:18420"/>
    </cofactor>
    <cofactor evidence="9">
        <name>Mn(2+)</name>
        <dbReference type="ChEBI" id="CHEBI:29035"/>
    </cofactor>
    <text evidence="9">Mg(2+). Can also accept Mn(2+).</text>
</comment>
<dbReference type="PRINTS" id="PR00471">
    <property type="entry name" value="ACETATEKNASE"/>
</dbReference>
<protein>
    <recommendedName>
        <fullName evidence="9">Acetate kinase</fullName>
        <ecNumber evidence="9">2.7.2.1</ecNumber>
    </recommendedName>
    <alternativeName>
        <fullName evidence="9">Acetokinase</fullName>
    </alternativeName>
</protein>
<feature type="site" description="Transition state stabilizer" evidence="9">
    <location>
        <position position="187"/>
    </location>
</feature>
<evidence type="ECO:0000256" key="6">
    <source>
        <dbReference type="ARBA" id="ARBA00022777"/>
    </source>
</evidence>
<comment type="catalytic activity">
    <reaction evidence="9">
        <text>acetate + ATP = acetyl phosphate + ADP</text>
        <dbReference type="Rhea" id="RHEA:11352"/>
        <dbReference type="ChEBI" id="CHEBI:22191"/>
        <dbReference type="ChEBI" id="CHEBI:30089"/>
        <dbReference type="ChEBI" id="CHEBI:30616"/>
        <dbReference type="ChEBI" id="CHEBI:456216"/>
        <dbReference type="EC" id="2.7.2.1"/>
    </reaction>
</comment>
<comment type="similarity">
    <text evidence="1 9 10">Belongs to the acetokinase family.</text>
</comment>
<comment type="caution">
    <text evidence="11">The sequence shown here is derived from an EMBL/GenBank/DDBJ whole genome shotgun (WGS) entry which is preliminary data.</text>
</comment>
<feature type="site" description="Transition state stabilizer" evidence="9">
    <location>
        <position position="248"/>
    </location>
</feature>
<dbReference type="HAMAP" id="MF_00020">
    <property type="entry name" value="Acetate_kinase"/>
    <property type="match status" value="1"/>
</dbReference>
<comment type="subcellular location">
    <subcellularLocation>
        <location evidence="9">Cytoplasm</location>
    </subcellularLocation>
</comment>
<gene>
    <name evidence="9" type="primary">ackA</name>
    <name evidence="11" type="ORF">HY36_16230</name>
</gene>
<dbReference type="GO" id="GO:0005524">
    <property type="term" value="F:ATP binding"/>
    <property type="evidence" value="ECO:0007669"/>
    <property type="project" value="UniProtKB-KW"/>
</dbReference>
<dbReference type="SUPFAM" id="SSF53067">
    <property type="entry name" value="Actin-like ATPase domain"/>
    <property type="match status" value="2"/>
</dbReference>
<keyword evidence="12" id="KW-1185">Reference proteome</keyword>
<dbReference type="GO" id="GO:0000287">
    <property type="term" value="F:magnesium ion binding"/>
    <property type="evidence" value="ECO:0007669"/>
    <property type="project" value="UniProtKB-UniRule"/>
</dbReference>
<dbReference type="Proteomes" id="UP000024547">
    <property type="component" value="Unassembled WGS sequence"/>
</dbReference>
<dbReference type="NCBIfam" id="TIGR00016">
    <property type="entry name" value="ackA"/>
    <property type="match status" value="1"/>
</dbReference>
<comment type="caution">
    <text evidence="9">Lacks conserved residue(s) required for the propagation of feature annotation.</text>
</comment>
<feature type="binding site" evidence="9">
    <location>
        <begin position="335"/>
        <end position="339"/>
    </location>
    <ligand>
        <name>ATP</name>
        <dbReference type="ChEBI" id="CHEBI:30616"/>
    </ligand>
</feature>
<dbReference type="AlphaFoldDB" id="A0A059E2X1"/>
<dbReference type="EMBL" id="AWFH01000011">
    <property type="protein sequence ID" value="KCZ62036.1"/>
    <property type="molecule type" value="Genomic_DNA"/>
</dbReference>
<keyword evidence="5 9" id="KW-0547">Nucleotide-binding</keyword>
<accession>A0A059E2X1</accession>
<reference evidence="11 12" key="1">
    <citation type="journal article" date="2014" name="Antonie Van Leeuwenhoek">
        <title>Hyphomonas beringensis sp. nov. and Hyphomonas chukchiensis sp. nov., isolated from surface seawater of the Bering Sea and Chukchi Sea.</title>
        <authorList>
            <person name="Li C."/>
            <person name="Lai Q."/>
            <person name="Li G."/>
            <person name="Dong C."/>
            <person name="Wang J."/>
            <person name="Liao Y."/>
            <person name="Shao Z."/>
        </authorList>
    </citation>
    <scope>NUCLEOTIDE SEQUENCE [LARGE SCALE GENOMIC DNA]</scope>
    <source>
        <strain evidence="11 12">22II1-22F38</strain>
    </source>
</reference>
<dbReference type="UniPathway" id="UPA00340">
    <property type="reaction ID" value="UER00458"/>
</dbReference>
<dbReference type="GO" id="GO:0005829">
    <property type="term" value="C:cytosol"/>
    <property type="evidence" value="ECO:0007669"/>
    <property type="project" value="TreeGrafter"/>
</dbReference>
<evidence type="ECO:0000256" key="8">
    <source>
        <dbReference type="ARBA" id="ARBA00022842"/>
    </source>
</evidence>
<evidence type="ECO:0000256" key="9">
    <source>
        <dbReference type="HAMAP-Rule" id="MF_00020"/>
    </source>
</evidence>
<keyword evidence="7 9" id="KW-0067">ATP-binding</keyword>
<comment type="pathway">
    <text evidence="9">Metabolic intermediate biosynthesis; acetyl-CoA biosynthesis; acetyl-CoA from acetate: step 1/2.</text>
</comment>
<keyword evidence="6 9" id="KW-0418">Kinase</keyword>
<dbReference type="PANTHER" id="PTHR21060">
    <property type="entry name" value="ACETATE KINASE"/>
    <property type="match status" value="1"/>
</dbReference>
<dbReference type="InterPro" id="IPR000890">
    <property type="entry name" value="Aliphatic_acid_kin_short-chain"/>
</dbReference>
<dbReference type="InterPro" id="IPR043129">
    <property type="entry name" value="ATPase_NBD"/>
</dbReference>
<keyword evidence="2 9" id="KW-0963">Cytoplasm</keyword>
<evidence type="ECO:0000256" key="4">
    <source>
        <dbReference type="ARBA" id="ARBA00022723"/>
    </source>
</evidence>
<evidence type="ECO:0000313" key="11">
    <source>
        <dbReference type="EMBL" id="KCZ62036.1"/>
    </source>
</evidence>
<dbReference type="PANTHER" id="PTHR21060:SF21">
    <property type="entry name" value="ACETATE KINASE"/>
    <property type="match status" value="1"/>
</dbReference>
<dbReference type="EC" id="2.7.2.1" evidence="9"/>
<dbReference type="InterPro" id="IPR004372">
    <property type="entry name" value="Ac/propionate_kinase"/>
</dbReference>
<proteinExistence type="inferred from homology"/>
<dbReference type="STRING" id="1280948.HY36_16230"/>
<evidence type="ECO:0000256" key="1">
    <source>
        <dbReference type="ARBA" id="ARBA00008748"/>
    </source>
</evidence>
<feature type="binding site" evidence="9">
    <location>
        <position position="25"/>
    </location>
    <ligand>
        <name>ATP</name>
        <dbReference type="ChEBI" id="CHEBI:30616"/>
    </ligand>
</feature>
<evidence type="ECO:0000256" key="7">
    <source>
        <dbReference type="ARBA" id="ARBA00022840"/>
    </source>
</evidence>
<keyword evidence="3 9" id="KW-0808">Transferase</keyword>
<dbReference type="Gene3D" id="3.30.420.40">
    <property type="match status" value="2"/>
</dbReference>
<evidence type="ECO:0000256" key="10">
    <source>
        <dbReference type="RuleBase" id="RU003835"/>
    </source>
</evidence>
<keyword evidence="8 9" id="KW-0460">Magnesium</keyword>
<dbReference type="PATRIC" id="fig|1280948.3.peg.1472"/>
<name>A0A059E2X1_9PROT</name>
<dbReference type="InterPro" id="IPR023865">
    <property type="entry name" value="Aliphatic_acid_kinase_CS"/>
</dbReference>
<dbReference type="GO" id="GO:0006083">
    <property type="term" value="P:acetate metabolic process"/>
    <property type="evidence" value="ECO:0007669"/>
    <property type="project" value="TreeGrafter"/>
</dbReference>
<comment type="subunit">
    <text evidence="9">Homodimer.</text>
</comment>
<dbReference type="GO" id="GO:0008776">
    <property type="term" value="F:acetate kinase activity"/>
    <property type="evidence" value="ECO:0007669"/>
    <property type="project" value="UniProtKB-UniRule"/>
</dbReference>
<feature type="binding site" evidence="9">
    <location>
        <position position="18"/>
    </location>
    <ligand>
        <name>Mg(2+)</name>
        <dbReference type="ChEBI" id="CHEBI:18420"/>
    </ligand>
</feature>
<feature type="active site" description="Proton donor/acceptor" evidence="9">
    <location>
        <position position="156"/>
    </location>
</feature>
<comment type="function">
    <text evidence="9">Catalyzes the formation of acetyl phosphate from acetate and ATP. Can also catalyze the reverse reaction.</text>
</comment>
<dbReference type="Pfam" id="PF00871">
    <property type="entry name" value="Acetate_kinase"/>
    <property type="match status" value="1"/>
</dbReference>
<feature type="binding site" evidence="9">
    <location>
        <position position="99"/>
    </location>
    <ligand>
        <name>substrate</name>
    </ligand>
</feature>
<evidence type="ECO:0000256" key="3">
    <source>
        <dbReference type="ARBA" id="ARBA00022679"/>
    </source>
</evidence>
<dbReference type="PIRSF" id="PIRSF000722">
    <property type="entry name" value="Acetate_prop_kin"/>
    <property type="match status" value="1"/>
</dbReference>
<feature type="binding site" evidence="9">
    <location>
        <position position="387"/>
    </location>
    <ligand>
        <name>Mg(2+)</name>
        <dbReference type="ChEBI" id="CHEBI:18420"/>
    </ligand>
</feature>
<dbReference type="OrthoDB" id="9802453at2"/>
<keyword evidence="4 9" id="KW-0479">Metal-binding</keyword>
<dbReference type="PROSITE" id="PS01075">
    <property type="entry name" value="ACETATE_KINASE_1"/>
    <property type="match status" value="1"/>
</dbReference>
<evidence type="ECO:0000256" key="5">
    <source>
        <dbReference type="ARBA" id="ARBA00022741"/>
    </source>
</evidence>
<sequence>MSALDTPQRENHRVLTVNSGSSSLKIALFRVGNDVVKTMSGAVTGIGASEARMSAETAYGDTLWDQRTCCINHPVALETFFHEMAVHVDLGGISAVGHRVVHGGPHYTSAQRLTPKVEADLRKLIPLAPLHMPANLDGIVAARLRLPNALHYACFDTSFHSDMPIAAQRTGLPPEMEDPFIRRFGFHGLSYAYIVDDLAARAGQAVSRQRLLVAHLGAGASMAAIENRQTIDTSMGFSALAGLPMATRSGDVDPGLLLHLIIEKGWAPSVLRDQLYLGAGLLGLSGLSGDVKTLLKSQDPNASEALAQFAYQARKQAGALIAAMGGVDRIIFTGGVGEHAPSIRAAICQPLSDLYRIKFDAAANDRGEACISKPDSGVIVETVHTDEAMMIARYGREMFEAAPAQMKRRAS</sequence>
<evidence type="ECO:0000256" key="2">
    <source>
        <dbReference type="ARBA" id="ARBA00022490"/>
    </source>
</evidence>
<dbReference type="GO" id="GO:0006085">
    <property type="term" value="P:acetyl-CoA biosynthetic process"/>
    <property type="evidence" value="ECO:0007669"/>
    <property type="project" value="UniProtKB-UniRule"/>
</dbReference>
<feature type="binding site" evidence="9">
    <location>
        <begin position="215"/>
        <end position="219"/>
    </location>
    <ligand>
        <name>ATP</name>
        <dbReference type="ChEBI" id="CHEBI:30616"/>
    </ligand>
</feature>
<organism evidence="11 12">
    <name type="scientific">Hyphomonas atlantica</name>
    <dbReference type="NCBI Taxonomy" id="1280948"/>
    <lineage>
        <taxon>Bacteria</taxon>
        <taxon>Pseudomonadati</taxon>
        <taxon>Pseudomonadota</taxon>
        <taxon>Alphaproteobacteria</taxon>
        <taxon>Hyphomonadales</taxon>
        <taxon>Hyphomonadaceae</taxon>
        <taxon>Hyphomonas</taxon>
    </lineage>
</organism>
<dbReference type="eggNOG" id="COG0282">
    <property type="taxonomic scope" value="Bacteria"/>
</dbReference>
<evidence type="ECO:0000313" key="12">
    <source>
        <dbReference type="Proteomes" id="UP000024547"/>
    </source>
</evidence>